<dbReference type="Proteomes" id="UP000824176">
    <property type="component" value="Unassembled WGS sequence"/>
</dbReference>
<reference evidence="4" key="1">
    <citation type="journal article" date="2021" name="PeerJ">
        <title>Extensive microbial diversity within the chicken gut microbiome revealed by metagenomics and culture.</title>
        <authorList>
            <person name="Gilroy R."/>
            <person name="Ravi A."/>
            <person name="Getino M."/>
            <person name="Pursley I."/>
            <person name="Horton D.L."/>
            <person name="Alikhan N.F."/>
            <person name="Baker D."/>
            <person name="Gharbi K."/>
            <person name="Hall N."/>
            <person name="Watson M."/>
            <person name="Adriaenssens E.M."/>
            <person name="Foster-Nyarko E."/>
            <person name="Jarju S."/>
            <person name="Secka A."/>
            <person name="Antonio M."/>
            <person name="Oren A."/>
            <person name="Chaudhuri R.R."/>
            <person name="La Ragione R."/>
            <person name="Hildebrand F."/>
            <person name="Pallen M.J."/>
        </authorList>
    </citation>
    <scope>NUCLEOTIDE SEQUENCE</scope>
    <source>
        <strain evidence="4">ChiW4-1371</strain>
    </source>
</reference>
<gene>
    <name evidence="4" type="ORF">H9804_08380</name>
</gene>
<organism evidence="4 5">
    <name type="scientific">Candidatus Mucispirillum faecigallinarum</name>
    <dbReference type="NCBI Taxonomy" id="2838699"/>
    <lineage>
        <taxon>Bacteria</taxon>
        <taxon>Pseudomonadati</taxon>
        <taxon>Deferribacterota</taxon>
        <taxon>Deferribacteres</taxon>
        <taxon>Deferribacterales</taxon>
        <taxon>Mucispirillaceae</taxon>
        <taxon>Mucispirillum</taxon>
    </lineage>
</organism>
<feature type="region of interest" description="Disordered" evidence="2">
    <location>
        <begin position="97"/>
        <end position="169"/>
    </location>
</feature>
<dbReference type="PROSITE" id="PS50005">
    <property type="entry name" value="TPR"/>
    <property type="match status" value="2"/>
</dbReference>
<dbReference type="EMBL" id="DXAQ01000126">
    <property type="protein sequence ID" value="HIZ89950.1"/>
    <property type="molecule type" value="Genomic_DNA"/>
</dbReference>
<dbReference type="SUPFAM" id="SSF48452">
    <property type="entry name" value="TPR-like"/>
    <property type="match status" value="1"/>
</dbReference>
<evidence type="ECO:0000256" key="1">
    <source>
        <dbReference type="PROSITE-ProRule" id="PRU00339"/>
    </source>
</evidence>
<dbReference type="Pfam" id="PF13181">
    <property type="entry name" value="TPR_8"/>
    <property type="match status" value="1"/>
</dbReference>
<keyword evidence="3" id="KW-1133">Transmembrane helix</keyword>
<dbReference type="SMART" id="SM00028">
    <property type="entry name" value="TPR"/>
    <property type="match status" value="3"/>
</dbReference>
<feature type="compositionally biased region" description="Basic and acidic residues" evidence="2">
    <location>
        <begin position="9"/>
        <end position="24"/>
    </location>
</feature>
<comment type="caution">
    <text evidence="4">The sequence shown here is derived from an EMBL/GenBank/DDBJ whole genome shotgun (WGS) entry which is preliminary data.</text>
</comment>
<keyword evidence="3" id="KW-0472">Membrane</keyword>
<feature type="transmembrane region" description="Helical" evidence="3">
    <location>
        <begin position="62"/>
        <end position="81"/>
    </location>
</feature>
<evidence type="ECO:0000256" key="2">
    <source>
        <dbReference type="SAM" id="MobiDB-lite"/>
    </source>
</evidence>
<keyword evidence="1" id="KW-0802">TPR repeat</keyword>
<dbReference type="AlphaFoldDB" id="A0A9D2GWC6"/>
<feature type="region of interest" description="Disordered" evidence="2">
    <location>
        <begin position="1"/>
        <end position="25"/>
    </location>
</feature>
<accession>A0A9D2GWC6</accession>
<sequence>MSLITDTLNKMKKEQGSGENDDKMMAPPALRNAVVNTKKYQEFVKNAEIKDIDGHKAPLKGFVIVSIILVAVIAVAAFVFLKKEDTALIHEAGIVSNSGQSASGSNQNNTASLGKPYGSAGQVNTQSNNTPAAAGNNQPSNNMQANNEQQTNNTGNNAVNNNSGNNAVFNDMAQLPESSKNMPVKNLDNNMKQGPADIIPANQLFVVFPKAPVNNQESPAVNQNNNAAPVENTQKPAVKTNIQEVKPVTNQQNEFTEFNKIDIDKAYKYTQQQVEAEQARAVKNAEEIEENLMMPQQKAAGSRGTNNYSAATDISDVKAIKSKDKSGTVSASTIALYNQYVTAGNNAKKEGSYEHAIEYYVNALALNKNDVLSANIANMYLELKNPNMAFQVTVKNGMVDTKLISSLILRMVNSKYFLESNKMLQYANTLEKSSYTLFANGYYEQAQGQFSDAVKYYKDAIQTNPADVSSAYYAAICYEELGQNNNAVEMYKYIVNSSSAPQNMKNQAAARIKKLGN</sequence>
<protein>
    <submittedName>
        <fullName evidence="4">Tetratricopeptide repeat protein</fullName>
    </submittedName>
</protein>
<evidence type="ECO:0000256" key="3">
    <source>
        <dbReference type="SAM" id="Phobius"/>
    </source>
</evidence>
<feature type="repeat" description="TPR" evidence="1">
    <location>
        <begin position="337"/>
        <end position="370"/>
    </location>
</feature>
<evidence type="ECO:0000313" key="5">
    <source>
        <dbReference type="Proteomes" id="UP000824176"/>
    </source>
</evidence>
<dbReference type="InterPro" id="IPR019734">
    <property type="entry name" value="TPR_rpt"/>
</dbReference>
<keyword evidence="3" id="KW-0812">Transmembrane</keyword>
<feature type="compositionally biased region" description="Low complexity" evidence="2">
    <location>
        <begin position="97"/>
        <end position="112"/>
    </location>
</feature>
<dbReference type="InterPro" id="IPR011990">
    <property type="entry name" value="TPR-like_helical_dom_sf"/>
</dbReference>
<feature type="compositionally biased region" description="Polar residues" evidence="2">
    <location>
        <begin position="121"/>
        <end position="131"/>
    </location>
</feature>
<evidence type="ECO:0000313" key="4">
    <source>
        <dbReference type="EMBL" id="HIZ89950.1"/>
    </source>
</evidence>
<dbReference type="Gene3D" id="1.25.40.10">
    <property type="entry name" value="Tetratricopeptide repeat domain"/>
    <property type="match status" value="2"/>
</dbReference>
<feature type="compositionally biased region" description="Low complexity" evidence="2">
    <location>
        <begin position="136"/>
        <end position="169"/>
    </location>
</feature>
<proteinExistence type="predicted"/>
<feature type="repeat" description="TPR" evidence="1">
    <location>
        <begin position="434"/>
        <end position="467"/>
    </location>
</feature>
<reference evidence="4" key="2">
    <citation type="submission" date="2021-04" db="EMBL/GenBank/DDBJ databases">
        <authorList>
            <person name="Gilroy R."/>
        </authorList>
    </citation>
    <scope>NUCLEOTIDE SEQUENCE</scope>
    <source>
        <strain evidence="4">ChiW4-1371</strain>
    </source>
</reference>
<name>A0A9D2GWC6_9BACT</name>